<name>A0A6N8DIE4_RHOAC</name>
<dbReference type="Pfam" id="PF01063">
    <property type="entry name" value="Aminotran_4"/>
    <property type="match status" value="1"/>
</dbReference>
<dbReference type="Gene3D" id="3.20.10.10">
    <property type="entry name" value="D-amino Acid Aminotransferase, subunit A, domain 2"/>
    <property type="match status" value="1"/>
</dbReference>
<dbReference type="SUPFAM" id="SSF56752">
    <property type="entry name" value="D-aminoacid aminotransferase-like PLP-dependent enzymes"/>
    <property type="match status" value="1"/>
</dbReference>
<evidence type="ECO:0000256" key="1">
    <source>
        <dbReference type="ARBA" id="ARBA00014472"/>
    </source>
</evidence>
<protein>
    <recommendedName>
        <fullName evidence="1">Probable branched-chain-amino-acid aminotransferase</fullName>
    </recommendedName>
</protein>
<dbReference type="EMBL" id="WNKS01000002">
    <property type="protein sequence ID" value="MTV30159.1"/>
    <property type="molecule type" value="Genomic_DNA"/>
</dbReference>
<dbReference type="AlphaFoldDB" id="A0A6N8DIE4"/>
<sequence>MSAEGPLPGADDFGLIETILWTRDGGYWLVEGHRARLKNSARALGFAFSYEAYDIVLAEACVFPEADRLRVRLELRRDGKIGWSAAPFVPEPAKIWRVAVAGTRLDSANPLLRHKTTRRATYEDALAAAQAADPRVDEVIFLNERDEVCEGARTSLFLQHERGLLTPPLDCGLLAGVLRADLLARGEAREHRLRLDDLRSGFSLGNALRGPFRARLLF</sequence>
<dbReference type="InterPro" id="IPR043131">
    <property type="entry name" value="BCAT-like_N"/>
</dbReference>
<reference evidence="2 3" key="1">
    <citation type="submission" date="2019-11" db="EMBL/GenBank/DDBJ databases">
        <title>Whole-genome sequence of a Rhodoblastus acidophilus DSM 142.</title>
        <authorList>
            <person name="Kyndt J.A."/>
            <person name="Meyer T.E."/>
        </authorList>
    </citation>
    <scope>NUCLEOTIDE SEQUENCE [LARGE SCALE GENOMIC DNA]</scope>
    <source>
        <strain evidence="2 3">DSM 142</strain>
    </source>
</reference>
<dbReference type="NCBIfam" id="NF005731">
    <property type="entry name" value="PRK07546.1-5"/>
    <property type="match status" value="1"/>
</dbReference>
<dbReference type="InterPro" id="IPR036038">
    <property type="entry name" value="Aminotransferase-like"/>
</dbReference>
<dbReference type="InterPro" id="IPR001544">
    <property type="entry name" value="Aminotrans_IV"/>
</dbReference>
<dbReference type="Proteomes" id="UP000439113">
    <property type="component" value="Unassembled WGS sequence"/>
</dbReference>
<dbReference type="InterPro" id="IPR043132">
    <property type="entry name" value="BCAT-like_C"/>
</dbReference>
<gene>
    <name evidence="2" type="ORF">GJ654_04035</name>
</gene>
<evidence type="ECO:0000313" key="3">
    <source>
        <dbReference type="Proteomes" id="UP000439113"/>
    </source>
</evidence>
<dbReference type="GO" id="GO:0008483">
    <property type="term" value="F:transaminase activity"/>
    <property type="evidence" value="ECO:0007669"/>
    <property type="project" value="UniProtKB-KW"/>
</dbReference>
<dbReference type="RefSeq" id="WP_155444812.1">
    <property type="nucleotide sequence ID" value="NZ_JAOQNR010000002.1"/>
</dbReference>
<comment type="caution">
    <text evidence="2">The sequence shown here is derived from an EMBL/GenBank/DDBJ whole genome shotgun (WGS) entry which is preliminary data.</text>
</comment>
<dbReference type="OrthoDB" id="9809239at2"/>
<dbReference type="Gene3D" id="3.30.470.10">
    <property type="match status" value="1"/>
</dbReference>
<evidence type="ECO:0000313" key="2">
    <source>
        <dbReference type="EMBL" id="MTV30159.1"/>
    </source>
</evidence>
<accession>A0A6N8DIE4</accession>
<keyword evidence="2" id="KW-0808">Transferase</keyword>
<proteinExistence type="predicted"/>
<organism evidence="2 3">
    <name type="scientific">Rhodoblastus acidophilus</name>
    <name type="common">Rhodopseudomonas acidophila</name>
    <dbReference type="NCBI Taxonomy" id="1074"/>
    <lineage>
        <taxon>Bacteria</taxon>
        <taxon>Pseudomonadati</taxon>
        <taxon>Pseudomonadota</taxon>
        <taxon>Alphaproteobacteria</taxon>
        <taxon>Hyphomicrobiales</taxon>
        <taxon>Rhodoblastaceae</taxon>
        <taxon>Rhodoblastus</taxon>
    </lineage>
</organism>
<keyword evidence="2" id="KW-0032">Aminotransferase</keyword>